<dbReference type="InterPro" id="IPR009097">
    <property type="entry name" value="Cyclic_Pdiesterase"/>
</dbReference>
<reference evidence="1 2" key="1">
    <citation type="submission" date="2023-07" db="EMBL/GenBank/DDBJ databases">
        <title>Genomic Encyclopedia of Type Strains, Phase IV (KMG-IV): sequencing the most valuable type-strain genomes for metagenomic binning, comparative biology and taxonomic classification.</title>
        <authorList>
            <person name="Goeker M."/>
        </authorList>
    </citation>
    <scope>NUCLEOTIDE SEQUENCE [LARGE SCALE GENOMIC DNA]</scope>
    <source>
        <strain evidence="1 2">DSM 16784</strain>
    </source>
</reference>
<dbReference type="Gene3D" id="3.90.1140.10">
    <property type="entry name" value="Cyclic phosphodiesterase"/>
    <property type="match status" value="1"/>
</dbReference>
<keyword evidence="1" id="KW-0436">Ligase</keyword>
<dbReference type="PANTHER" id="PTHR36039">
    <property type="match status" value="1"/>
</dbReference>
<organism evidence="1 2">
    <name type="scientific">Breznakia pachnodae</name>
    <dbReference type="NCBI Taxonomy" id="265178"/>
    <lineage>
        <taxon>Bacteria</taxon>
        <taxon>Bacillati</taxon>
        <taxon>Bacillota</taxon>
        <taxon>Erysipelotrichia</taxon>
        <taxon>Erysipelotrichales</taxon>
        <taxon>Erysipelotrichaceae</taxon>
        <taxon>Breznakia</taxon>
    </lineage>
</organism>
<keyword evidence="2" id="KW-1185">Reference proteome</keyword>
<dbReference type="SUPFAM" id="SSF55144">
    <property type="entry name" value="LigT-like"/>
    <property type="match status" value="1"/>
</dbReference>
<dbReference type="GO" id="GO:0016874">
    <property type="term" value="F:ligase activity"/>
    <property type="evidence" value="ECO:0007669"/>
    <property type="project" value="UniProtKB-KW"/>
</dbReference>
<dbReference type="PANTHER" id="PTHR36039:SF2">
    <property type="entry name" value="RNA LIGASE_CYCLIC NUCLEOTIDE PHOSPHODIESTERASE FAMILY PROTEIN"/>
    <property type="match status" value="1"/>
</dbReference>
<proteinExistence type="predicted"/>
<dbReference type="EMBL" id="JAUSUR010000004">
    <property type="protein sequence ID" value="MDQ0361712.1"/>
    <property type="molecule type" value="Genomic_DNA"/>
</dbReference>
<comment type="caution">
    <text evidence="1">The sequence shown here is derived from an EMBL/GenBank/DDBJ whole genome shotgun (WGS) entry which is preliminary data.</text>
</comment>
<dbReference type="RefSeq" id="WP_307408673.1">
    <property type="nucleotide sequence ID" value="NZ_JAUSUR010000004.1"/>
</dbReference>
<gene>
    <name evidence="1" type="ORF">J2S15_002462</name>
</gene>
<sequence length="177" mass="20762">MGYAIVGYFDAKSTEVINSLWRSMADLEVDDYLIHSENTPHIKLLILNTIDIVNAEEILQSLVKKIMKVNIQFKTFSFYPNEKPFVCIDIVVTKQLLELQGVIREQFEDYIDEDMNIYFEQGTWKPDCQLTTEIDKKKLVTAVNYLLKQQLPFYGLLERIGLIEFYPAKQIYSYELL</sequence>
<protein>
    <submittedName>
        <fullName evidence="1">2'-5' RNA ligase</fullName>
    </submittedName>
</protein>
<accession>A0ABU0E489</accession>
<dbReference type="Proteomes" id="UP001230220">
    <property type="component" value="Unassembled WGS sequence"/>
</dbReference>
<evidence type="ECO:0000313" key="2">
    <source>
        <dbReference type="Proteomes" id="UP001230220"/>
    </source>
</evidence>
<evidence type="ECO:0000313" key="1">
    <source>
        <dbReference type="EMBL" id="MDQ0361712.1"/>
    </source>
</evidence>
<name>A0ABU0E489_9FIRM</name>